<dbReference type="Proteomes" id="UP000050509">
    <property type="component" value="Unassembled WGS sequence"/>
</dbReference>
<evidence type="ECO:0000313" key="1">
    <source>
        <dbReference type="EMBL" id="KPV49962.1"/>
    </source>
</evidence>
<organism evidence="1 2">
    <name type="scientific">Kouleothrix aurantiaca</name>
    <dbReference type="NCBI Taxonomy" id="186479"/>
    <lineage>
        <taxon>Bacteria</taxon>
        <taxon>Bacillati</taxon>
        <taxon>Chloroflexota</taxon>
        <taxon>Chloroflexia</taxon>
        <taxon>Chloroflexales</taxon>
        <taxon>Roseiflexineae</taxon>
        <taxon>Roseiflexaceae</taxon>
        <taxon>Kouleothrix</taxon>
    </lineage>
</organism>
<protein>
    <recommendedName>
        <fullName evidence="3">DUF11 domain-containing protein</fullName>
    </recommendedName>
</protein>
<gene>
    <name evidence="1" type="ORF">SE17_29680</name>
</gene>
<dbReference type="AlphaFoldDB" id="A0A0P9DBR0"/>
<accession>A0A0P9DBR0</accession>
<reference evidence="1 2" key="1">
    <citation type="submission" date="2015-09" db="EMBL/GenBank/DDBJ databases">
        <title>Draft genome sequence of Kouleothrix aurantiaca JCM 19913.</title>
        <authorList>
            <person name="Hemp J."/>
        </authorList>
    </citation>
    <scope>NUCLEOTIDE SEQUENCE [LARGE SCALE GENOMIC DNA]</scope>
    <source>
        <strain evidence="1 2">COM-B</strain>
    </source>
</reference>
<dbReference type="EMBL" id="LJCR01001653">
    <property type="protein sequence ID" value="KPV49962.1"/>
    <property type="molecule type" value="Genomic_DNA"/>
</dbReference>
<evidence type="ECO:0000313" key="2">
    <source>
        <dbReference type="Proteomes" id="UP000050509"/>
    </source>
</evidence>
<comment type="caution">
    <text evidence="1">The sequence shown here is derived from an EMBL/GenBank/DDBJ whole genome shotgun (WGS) entry which is preliminary data.</text>
</comment>
<sequence>ARSLHIPVSWVRATPNVALAQQCAPMAFAAGSDTSCTISATNNSTANANIQLQSAIPAGLTLRTDTLSGASYDPGTRQLRYTGTLPAYRPASFTIAPDPGGLPFGFVPLATLGVKPSPCGNVCDEVALTYKTAQFSFNGASYTSVTMVSNGYLILGDKAVISPDNEEFPSTTTPNNVIAPYWTDLDLRATLANDPGGGTWSAANVTSTNGSTTWFVAEWKDVPRFGRDPAVSHHSFQIWIELGGERIHMAYGPNTAAEDRLTVGAENTDGTIGANYYVDTVEGDGARGTGTLPGAGSILSIAPAAAQRSPHTITFLLRGDTPGSYRLSTELRANSFDGTNIATQLLTVQAP</sequence>
<proteinExistence type="predicted"/>
<evidence type="ECO:0008006" key="3">
    <source>
        <dbReference type="Google" id="ProtNLM"/>
    </source>
</evidence>
<name>A0A0P9DBR0_9CHLR</name>
<keyword evidence="2" id="KW-1185">Reference proteome</keyword>
<feature type="non-terminal residue" evidence="1">
    <location>
        <position position="1"/>
    </location>
</feature>